<dbReference type="Proteomes" id="UP001597189">
    <property type="component" value="Unassembled WGS sequence"/>
</dbReference>
<gene>
    <name evidence="2" type="ORF">ACFQ44_04400</name>
</gene>
<dbReference type="Pfam" id="PF13175">
    <property type="entry name" value="AAA_15"/>
    <property type="match status" value="1"/>
</dbReference>
<dbReference type="RefSeq" id="WP_203644233.1">
    <property type="nucleotide sequence ID" value="NZ_BOLN01000003.1"/>
</dbReference>
<dbReference type="PANTHER" id="PTHR43581:SF4">
    <property type="entry name" value="ATP_GTP PHOSPHATASE"/>
    <property type="match status" value="1"/>
</dbReference>
<organism evidence="2 3">
    <name type="scientific">Levilactobacillus lanxiensis</name>
    <dbReference type="NCBI Taxonomy" id="2799568"/>
    <lineage>
        <taxon>Bacteria</taxon>
        <taxon>Bacillati</taxon>
        <taxon>Bacillota</taxon>
        <taxon>Bacilli</taxon>
        <taxon>Lactobacillales</taxon>
        <taxon>Lactobacillaceae</taxon>
        <taxon>Levilactobacillus</taxon>
    </lineage>
</organism>
<dbReference type="InterPro" id="IPR027417">
    <property type="entry name" value="P-loop_NTPase"/>
</dbReference>
<dbReference type="SUPFAM" id="SSF52540">
    <property type="entry name" value="P-loop containing nucleoside triphosphate hydrolases"/>
    <property type="match status" value="1"/>
</dbReference>
<sequence>MRIRNLGPISDATIHLNNLTLFIGDNGTGKTLAAYSVFAFRNWLERFVPDLLSEQDFDELRTNGTFEINIKKLREPLIQQLIETFNALNEDGQYFEEFFKDKTTYEKNISKITIDKFDVESFEFVNDATLRKIVFSYSDTTSKRATFEGEKRQDYSLTFKIDGDLLQILQEETSLNGEGFSPKQALVQINRLIEGFLADNISLSTYLPAERIGINVFRTRLNNQVIEESFANPLAANTSIERYPYPIEAYIKYLNSSLDLLDKPYTRASPEESRLLKKLVPGTFSFDETANRIKYQTSDSNSKQIDFSLVSSSLKSLLGIDLFLKSTNPYNWLIVDEPEMNLHPTRQKLVMDLLYHLAESDEHVVISTHSDYLVKELINLMLESKIANKKQHVGMSKSVSVYEFSDSGVRDLGDISSPNQAGLANFDHTTDEINNHYYDLLEQIDGEDGDSAGE</sequence>
<keyword evidence="3" id="KW-1185">Reference proteome</keyword>
<dbReference type="EMBL" id="JBHTOD010000003">
    <property type="protein sequence ID" value="MFD1454927.1"/>
    <property type="molecule type" value="Genomic_DNA"/>
</dbReference>
<dbReference type="PANTHER" id="PTHR43581">
    <property type="entry name" value="ATP/GTP PHOSPHATASE"/>
    <property type="match status" value="1"/>
</dbReference>
<dbReference type="InterPro" id="IPR051396">
    <property type="entry name" value="Bact_Antivir_Def_Nuclease"/>
</dbReference>
<feature type="domain" description="Endonuclease GajA/Old nuclease/RecF-like AAA" evidence="1">
    <location>
        <begin position="2"/>
        <end position="374"/>
    </location>
</feature>
<evidence type="ECO:0000313" key="2">
    <source>
        <dbReference type="EMBL" id="MFD1454927.1"/>
    </source>
</evidence>
<evidence type="ECO:0000313" key="3">
    <source>
        <dbReference type="Proteomes" id="UP001597189"/>
    </source>
</evidence>
<dbReference type="Gene3D" id="3.40.50.300">
    <property type="entry name" value="P-loop containing nucleotide triphosphate hydrolases"/>
    <property type="match status" value="1"/>
</dbReference>
<reference evidence="3" key="1">
    <citation type="journal article" date="2019" name="Int. J. Syst. Evol. Microbiol.">
        <title>The Global Catalogue of Microorganisms (GCM) 10K type strain sequencing project: providing services to taxonomists for standard genome sequencing and annotation.</title>
        <authorList>
            <consortium name="The Broad Institute Genomics Platform"/>
            <consortium name="The Broad Institute Genome Sequencing Center for Infectious Disease"/>
            <person name="Wu L."/>
            <person name="Ma J."/>
        </authorList>
    </citation>
    <scope>NUCLEOTIDE SEQUENCE [LARGE SCALE GENOMIC DNA]</scope>
    <source>
        <strain evidence="3">CCM 8979</strain>
    </source>
</reference>
<name>A0ABW4D037_9LACO</name>
<protein>
    <submittedName>
        <fullName evidence="2">AAA family ATPase</fullName>
    </submittedName>
</protein>
<evidence type="ECO:0000259" key="1">
    <source>
        <dbReference type="Pfam" id="PF13175"/>
    </source>
</evidence>
<dbReference type="InterPro" id="IPR041685">
    <property type="entry name" value="AAA_GajA/Old/RecF-like"/>
</dbReference>
<accession>A0ABW4D037</accession>
<proteinExistence type="predicted"/>
<comment type="caution">
    <text evidence="2">The sequence shown here is derived from an EMBL/GenBank/DDBJ whole genome shotgun (WGS) entry which is preliminary data.</text>
</comment>